<dbReference type="GeneID" id="110979917"/>
<evidence type="ECO:0000256" key="16">
    <source>
        <dbReference type="ARBA" id="ARBA00045821"/>
    </source>
</evidence>
<keyword evidence="23" id="KW-1185">Reference proteome</keyword>
<evidence type="ECO:0000256" key="1">
    <source>
        <dbReference type="ARBA" id="ARBA00004324"/>
    </source>
</evidence>
<dbReference type="PANTHER" id="PTHR10270">
    <property type="entry name" value="SOX TRANSCRIPTION FACTOR"/>
    <property type="match status" value="1"/>
</dbReference>
<comment type="subcellular location">
    <subcellularLocation>
        <location evidence="2">Cytoplasm</location>
    </subcellularLocation>
    <subcellularLocation>
        <location evidence="1">Nucleus speckle</location>
    </subcellularLocation>
</comment>
<evidence type="ECO:0000256" key="9">
    <source>
        <dbReference type="ARBA" id="ARBA00022928"/>
    </source>
</evidence>
<evidence type="ECO:0000256" key="3">
    <source>
        <dbReference type="ARBA" id="ARBA00005998"/>
    </source>
</evidence>
<dbReference type="GO" id="GO:0000978">
    <property type="term" value="F:RNA polymerase II cis-regulatory region sequence-specific DNA binding"/>
    <property type="evidence" value="ECO:0007669"/>
    <property type="project" value="TreeGrafter"/>
</dbReference>
<evidence type="ECO:0000256" key="21">
    <source>
        <dbReference type="SAM" id="MobiDB-lite"/>
    </source>
</evidence>
<dbReference type="FunFam" id="1.10.30.10:FF:000027">
    <property type="entry name" value="Transcription factor SOX-30"/>
    <property type="match status" value="1"/>
</dbReference>
<feature type="compositionally biased region" description="Polar residues" evidence="21">
    <location>
        <begin position="176"/>
        <end position="199"/>
    </location>
</feature>
<evidence type="ECO:0000256" key="10">
    <source>
        <dbReference type="ARBA" id="ARBA00023015"/>
    </source>
</evidence>
<dbReference type="Gene3D" id="1.10.30.10">
    <property type="entry name" value="High mobility group box domain"/>
    <property type="match status" value="1"/>
</dbReference>
<name>A0A8B7YJP0_ACAPL</name>
<dbReference type="InterPro" id="IPR036910">
    <property type="entry name" value="HMG_box_dom_sf"/>
</dbReference>
<evidence type="ECO:0000256" key="11">
    <source>
        <dbReference type="ARBA" id="ARBA00023125"/>
    </source>
</evidence>
<keyword evidence="10" id="KW-0805">Transcription regulation</keyword>
<feature type="compositionally biased region" description="Polar residues" evidence="21">
    <location>
        <begin position="1"/>
        <end position="30"/>
    </location>
</feature>
<dbReference type="GO" id="GO:0007548">
    <property type="term" value="P:sex differentiation"/>
    <property type="evidence" value="ECO:0007669"/>
    <property type="project" value="UniProtKB-KW"/>
</dbReference>
<keyword evidence="6" id="KW-0678">Repressor</keyword>
<feature type="region of interest" description="Disordered" evidence="21">
    <location>
        <begin position="320"/>
        <end position="374"/>
    </location>
</feature>
<dbReference type="KEGG" id="aplc:110979917"/>
<evidence type="ECO:0000256" key="17">
    <source>
        <dbReference type="ARBA" id="ARBA00054217"/>
    </source>
</evidence>
<keyword evidence="5" id="KW-0963">Cytoplasm</keyword>
<protein>
    <recommendedName>
        <fullName evidence="4">Sex-determining region Y protein</fullName>
    </recommendedName>
    <alternativeName>
        <fullName evidence="15">Testis-determining factor</fullName>
    </alternativeName>
    <alternativeName>
        <fullName evidence="19">Transcription factor SOX-30</fullName>
    </alternativeName>
</protein>
<feature type="compositionally biased region" description="Basic and acidic residues" evidence="21">
    <location>
        <begin position="58"/>
        <end position="69"/>
    </location>
</feature>
<dbReference type="Proteomes" id="UP000694845">
    <property type="component" value="Unplaced"/>
</dbReference>
<dbReference type="OrthoDB" id="6247875at2759"/>
<evidence type="ECO:0000313" key="23">
    <source>
        <dbReference type="Proteomes" id="UP000694845"/>
    </source>
</evidence>
<gene>
    <name evidence="24" type="primary">LOC110979917</name>
</gene>
<dbReference type="GO" id="GO:0005737">
    <property type="term" value="C:cytoplasm"/>
    <property type="evidence" value="ECO:0007669"/>
    <property type="project" value="UniProtKB-SubCell"/>
</dbReference>
<feature type="compositionally biased region" description="Low complexity" evidence="21">
    <location>
        <begin position="806"/>
        <end position="816"/>
    </location>
</feature>
<evidence type="ECO:0000256" key="4">
    <source>
        <dbReference type="ARBA" id="ARBA00019052"/>
    </source>
</evidence>
<evidence type="ECO:0000259" key="22">
    <source>
        <dbReference type="PROSITE" id="PS50118"/>
    </source>
</evidence>
<dbReference type="CDD" id="cd22033">
    <property type="entry name" value="HMG-box_SoxH_SOX30"/>
    <property type="match status" value="1"/>
</dbReference>
<evidence type="ECO:0000256" key="18">
    <source>
        <dbReference type="ARBA" id="ARBA00063959"/>
    </source>
</evidence>
<feature type="compositionally biased region" description="Polar residues" evidence="21">
    <location>
        <begin position="39"/>
        <end position="55"/>
    </location>
</feature>
<accession>A0A8B7YJP0</accession>
<feature type="compositionally biased region" description="Acidic residues" evidence="21">
    <location>
        <begin position="880"/>
        <end position="896"/>
    </location>
</feature>
<comment type="function">
    <text evidence="17">Acts both as a transcriptional activator and a repressor. Binds to the DNA sequence 5'-ACAAT-3' and shows a preference for guanine residues surrounding this core motif. Binds to its own promoter and activates its own transcription. Required to activate the expression of postmeiotic genes involved in spermiogenesis. Binds to the promoter region of CTNNB1 and represses its transcription which leads to inhibition of Wnt signaling. Also inhibits Wnt signaling by binding to the CTNNB1 protein, preventing interaction of CTNNB1 with TCF7L2/TCF4.</text>
</comment>
<feature type="region of interest" description="Disordered" evidence="21">
    <location>
        <begin position="176"/>
        <end position="202"/>
    </location>
</feature>
<evidence type="ECO:0000256" key="6">
    <source>
        <dbReference type="ARBA" id="ARBA00022491"/>
    </source>
</evidence>
<comment type="function">
    <text evidence="16">Transcriptional regulator that controls a genetic switch in male development. It is necessary and sufficient for initiating male sex determination by directing the development of supporting cell precursors (pre-Sertoli cells) as Sertoli rather than granulosa cells. Involved in different aspects of gene regulation including promoter activation or repression. Binds to the DNA consensus sequence 5'-[AT]AACAA[AT]-3'. SRY HMG box recognizes DNA by partial intercalation in the minor groove and promotes DNA bending. Also involved in pre-mRNA splicing. In male adult brain involved in the maintenance of motor functions of dopaminergic neurons.</text>
</comment>
<proteinExistence type="inferred from homology"/>
<feature type="compositionally biased region" description="Basic and acidic residues" evidence="21">
    <location>
        <begin position="337"/>
        <end position="346"/>
    </location>
</feature>
<dbReference type="InterPro" id="IPR050140">
    <property type="entry name" value="SRY-related_HMG-box_TF-like"/>
</dbReference>
<dbReference type="AlphaFoldDB" id="A0A8B7YJP0"/>
<feature type="region of interest" description="Disordered" evidence="21">
    <location>
        <begin position="1"/>
        <end position="69"/>
    </location>
</feature>
<comment type="similarity">
    <text evidence="3">Belongs to the SRY family.</text>
</comment>
<reference evidence="24" key="1">
    <citation type="submission" date="2025-08" db="UniProtKB">
        <authorList>
            <consortium name="RefSeq"/>
        </authorList>
    </citation>
    <scope>IDENTIFICATION</scope>
</reference>
<dbReference type="PROSITE" id="PS50118">
    <property type="entry name" value="HMG_BOX_2"/>
    <property type="match status" value="1"/>
</dbReference>
<evidence type="ECO:0000313" key="24">
    <source>
        <dbReference type="RefSeq" id="XP_022091786.1"/>
    </source>
</evidence>
<feature type="region of interest" description="Disordered" evidence="21">
    <location>
        <begin position="619"/>
        <end position="653"/>
    </location>
</feature>
<evidence type="ECO:0000256" key="19">
    <source>
        <dbReference type="ARBA" id="ARBA00070331"/>
    </source>
</evidence>
<feature type="region of interest" description="Disordered" evidence="21">
    <location>
        <begin position="800"/>
        <end position="844"/>
    </location>
</feature>
<evidence type="ECO:0000256" key="7">
    <source>
        <dbReference type="ARBA" id="ARBA00022782"/>
    </source>
</evidence>
<dbReference type="RefSeq" id="XP_022091786.1">
    <property type="nucleotide sequence ID" value="XM_022236094.1"/>
</dbReference>
<evidence type="ECO:0000256" key="13">
    <source>
        <dbReference type="ARBA" id="ARBA00023163"/>
    </source>
</evidence>
<dbReference type="SMART" id="SM00398">
    <property type="entry name" value="HMG"/>
    <property type="match status" value="1"/>
</dbReference>
<keyword evidence="11 20" id="KW-0238">DNA-binding</keyword>
<keyword evidence="14 20" id="KW-0539">Nucleus</keyword>
<keyword evidence="9" id="KW-0726">Sexual differentiation</keyword>
<keyword evidence="13" id="KW-0804">Transcription</keyword>
<keyword evidence="7" id="KW-0221">Differentiation</keyword>
<feature type="domain" description="HMG box" evidence="22">
    <location>
        <begin position="507"/>
        <end position="575"/>
    </location>
</feature>
<feature type="region of interest" description="Disordered" evidence="21">
    <location>
        <begin position="863"/>
        <end position="896"/>
    </location>
</feature>
<dbReference type="OMA" id="RFLCDIN"/>
<sequence>MISRDNVTASTFTSNRNGESPRSIITTGINSAPFAISNDAAQPSPQGHSTGSLNVGSKDYKKSDDHSEVQRVLVTQKSATSSASSNSNNLPTVIVGKSNTGSIAPISSGQGFYFLPAVKTAASTAAVCLNRPTTKTNPQSGTVTMTPSVATTTPSITCKIGDKVYRCFEIESNVTTPSNGSLLSKQELSVASRPPTSEGRSGKIFKLSNNEDRFAMVSKLPTTEKKSIIVSKQATTAEERSGTLFKLPTTEDGSKMSIKQPVGKESDNIMVSKLCHPEEPSITTSAEFVHQPRSTTDPVISIPSPSQQVTSLTNQQALRAPATNRLTSSANTSHAQPTEKTDEAPKELTSIPSSLNTETTADCSSVAGDAGTPEVEKNYTELTLYRPKNVKPPRPVEKAHSKAMPVYDAKMNDVVLSPFAGPLFQINENCSNAFGDGFKLAVVTNRATPIDCSPIAALTPSTSKPHATTPPKICSDDVGVVITDVDTMPAPNSDSLPRKRAHPTNHIKRPMNAFMVWARIHRARLAHQFPHANNADISIQLGQSWNALTQEQKQPFYDEAEKLRKLHRQEHPGWVYSPRPPKRRRDGFTLAPYNTNQACILPKCKLNPNATSHFTFASQPGCAAPKSESKGLPARSGAQPAPSNNTNIRLPAKDTRDKTGFTKQHYIIEPIGSPRPPAAIQTLQASSHPTIGGQVTVGQSARSAEARTHKTYAADGSALLHLVSGQAGHHVSGQGQGTTAVVSAGNVPIMVSPNVQFVRDTIQNITPSVGYTAPPQAGRVQTTIHDPVAIIDSDGGCLESASANVSSHAGSDSGSSTFHQDDDLDDDERSLNLHIPEDPGSTERRAVDVQLFQRFLCDINACAKQDNRKTPPPATHGDAPDDSGTDDNEELIDVVT</sequence>
<dbReference type="PANTHER" id="PTHR10270:SF161">
    <property type="entry name" value="SEX-DETERMINING REGION Y PROTEIN"/>
    <property type="match status" value="1"/>
</dbReference>
<evidence type="ECO:0000256" key="8">
    <source>
        <dbReference type="ARBA" id="ARBA00022860"/>
    </source>
</evidence>
<evidence type="ECO:0000256" key="20">
    <source>
        <dbReference type="PROSITE-ProRule" id="PRU00267"/>
    </source>
</evidence>
<evidence type="ECO:0000256" key="5">
    <source>
        <dbReference type="ARBA" id="ARBA00022490"/>
    </source>
</evidence>
<keyword evidence="12" id="KW-0010">Activator</keyword>
<evidence type="ECO:0000256" key="2">
    <source>
        <dbReference type="ARBA" id="ARBA00004496"/>
    </source>
</evidence>
<dbReference type="Pfam" id="PF00505">
    <property type="entry name" value="HMG_box"/>
    <property type="match status" value="1"/>
</dbReference>
<keyword evidence="8" id="KW-0112">Calmodulin-binding</keyword>
<feature type="DNA-binding region" description="HMG box" evidence="20">
    <location>
        <begin position="507"/>
        <end position="575"/>
    </location>
</feature>
<evidence type="ECO:0000256" key="12">
    <source>
        <dbReference type="ARBA" id="ARBA00023159"/>
    </source>
</evidence>
<evidence type="ECO:0000256" key="14">
    <source>
        <dbReference type="ARBA" id="ARBA00023242"/>
    </source>
</evidence>
<feature type="compositionally biased region" description="Basic and acidic residues" evidence="21">
    <location>
        <begin position="829"/>
        <end position="844"/>
    </location>
</feature>
<dbReference type="GO" id="GO:0005516">
    <property type="term" value="F:calmodulin binding"/>
    <property type="evidence" value="ECO:0007669"/>
    <property type="project" value="UniProtKB-KW"/>
</dbReference>
<dbReference type="SUPFAM" id="SSF47095">
    <property type="entry name" value="HMG-box"/>
    <property type="match status" value="1"/>
</dbReference>
<comment type="subunit">
    <text evidence="18">Interacts with CTNNB1, competitively inhibiting CTNNB1-TCF7L2/TCF4 interaction.</text>
</comment>
<dbReference type="GO" id="GO:0001228">
    <property type="term" value="F:DNA-binding transcription activator activity, RNA polymerase II-specific"/>
    <property type="evidence" value="ECO:0007669"/>
    <property type="project" value="TreeGrafter"/>
</dbReference>
<feature type="compositionally biased region" description="Polar residues" evidence="21">
    <location>
        <begin position="350"/>
        <end position="363"/>
    </location>
</feature>
<dbReference type="InterPro" id="IPR009071">
    <property type="entry name" value="HMG_box_dom"/>
</dbReference>
<dbReference type="GO" id="GO:0030154">
    <property type="term" value="P:cell differentiation"/>
    <property type="evidence" value="ECO:0007669"/>
    <property type="project" value="UniProtKB-KW"/>
</dbReference>
<evidence type="ECO:0000256" key="15">
    <source>
        <dbReference type="ARBA" id="ARBA00032498"/>
    </source>
</evidence>
<dbReference type="GO" id="GO:0016607">
    <property type="term" value="C:nuclear speck"/>
    <property type="evidence" value="ECO:0007669"/>
    <property type="project" value="UniProtKB-SubCell"/>
</dbReference>
<organism evidence="23 24">
    <name type="scientific">Acanthaster planci</name>
    <name type="common">Crown-of-thorns starfish</name>
    <dbReference type="NCBI Taxonomy" id="133434"/>
    <lineage>
        <taxon>Eukaryota</taxon>
        <taxon>Metazoa</taxon>
        <taxon>Echinodermata</taxon>
        <taxon>Eleutherozoa</taxon>
        <taxon>Asterozoa</taxon>
        <taxon>Asteroidea</taxon>
        <taxon>Valvatacea</taxon>
        <taxon>Valvatida</taxon>
        <taxon>Acanthasteridae</taxon>
        <taxon>Acanthaster</taxon>
    </lineage>
</organism>
<feature type="compositionally biased region" description="Polar residues" evidence="21">
    <location>
        <begin position="324"/>
        <end position="336"/>
    </location>
</feature>